<dbReference type="InterPro" id="IPR000246">
    <property type="entry name" value="Peptidase_T2"/>
</dbReference>
<dbReference type="Gene3D" id="2.30.30.100">
    <property type="match status" value="1"/>
</dbReference>
<dbReference type="Pfam" id="PF01112">
    <property type="entry name" value="Asparaginase_2"/>
    <property type="match status" value="1"/>
</dbReference>
<dbReference type="EnsemblPlants" id="Bo1g143760.1">
    <property type="protein sequence ID" value="Bo1g143760.1"/>
    <property type="gene ID" value="Bo1g143760"/>
</dbReference>
<dbReference type="GO" id="GO:0005732">
    <property type="term" value="C:sno(s)RNA-containing ribonucleoprotein complex"/>
    <property type="evidence" value="ECO:0007669"/>
    <property type="project" value="TreeGrafter"/>
</dbReference>
<dbReference type="PANTHER" id="PTHR11021">
    <property type="entry name" value="SMALL NUCLEAR RIBONUCLEOPROTEIN F SNRNP-F"/>
    <property type="match status" value="1"/>
</dbReference>
<dbReference type="GO" id="GO:0000932">
    <property type="term" value="C:P-body"/>
    <property type="evidence" value="ECO:0007669"/>
    <property type="project" value="TreeGrafter"/>
</dbReference>
<protein>
    <recommendedName>
        <fullName evidence="3">LSM domain-containing protein</fullName>
    </recommendedName>
</protein>
<dbReference type="PANTHER" id="PTHR11021:SF8">
    <property type="entry name" value="SM-LIKE PROTEIN LSM36B-RELATED"/>
    <property type="match status" value="1"/>
</dbReference>
<dbReference type="GO" id="GO:0005688">
    <property type="term" value="C:U6 snRNP"/>
    <property type="evidence" value="ECO:0007669"/>
    <property type="project" value="TreeGrafter"/>
</dbReference>
<evidence type="ECO:0000313" key="2">
    <source>
        <dbReference type="Proteomes" id="UP000032141"/>
    </source>
</evidence>
<organism evidence="1 2">
    <name type="scientific">Brassica oleracea var. oleracea</name>
    <dbReference type="NCBI Taxonomy" id="109376"/>
    <lineage>
        <taxon>Eukaryota</taxon>
        <taxon>Viridiplantae</taxon>
        <taxon>Streptophyta</taxon>
        <taxon>Embryophyta</taxon>
        <taxon>Tracheophyta</taxon>
        <taxon>Spermatophyta</taxon>
        <taxon>Magnoliopsida</taxon>
        <taxon>eudicotyledons</taxon>
        <taxon>Gunneridae</taxon>
        <taxon>Pentapetalae</taxon>
        <taxon>rosids</taxon>
        <taxon>malvids</taxon>
        <taxon>Brassicales</taxon>
        <taxon>Brassicaceae</taxon>
        <taxon>Brassiceae</taxon>
        <taxon>Brassica</taxon>
    </lineage>
</organism>
<dbReference type="InterPro" id="IPR016487">
    <property type="entry name" value="Lsm6/sSmF"/>
</dbReference>
<reference evidence="1 2" key="1">
    <citation type="journal article" date="2014" name="Genome Biol.">
        <title>Transcriptome and methylome profiling reveals relics of genome dominance in the mesopolyploid Brassica oleracea.</title>
        <authorList>
            <person name="Parkin I.A."/>
            <person name="Koh C."/>
            <person name="Tang H."/>
            <person name="Robinson S.J."/>
            <person name="Kagale S."/>
            <person name="Clarke W.E."/>
            <person name="Town C.D."/>
            <person name="Nixon J."/>
            <person name="Krishnakumar V."/>
            <person name="Bidwell S.L."/>
            <person name="Denoeud F."/>
            <person name="Belcram H."/>
            <person name="Links M.G."/>
            <person name="Just J."/>
            <person name="Clarke C."/>
            <person name="Bender T."/>
            <person name="Huebert T."/>
            <person name="Mason A.S."/>
            <person name="Pires J.C."/>
            <person name="Barker G."/>
            <person name="Moore J."/>
            <person name="Walley P.G."/>
            <person name="Manoli S."/>
            <person name="Batley J."/>
            <person name="Edwards D."/>
            <person name="Nelson M.N."/>
            <person name="Wang X."/>
            <person name="Paterson A.H."/>
            <person name="King G."/>
            <person name="Bancroft I."/>
            <person name="Chalhoub B."/>
            <person name="Sharpe A.G."/>
        </authorList>
    </citation>
    <scope>NUCLEOTIDE SEQUENCE</scope>
    <source>
        <strain evidence="1 2">cv. TO1000</strain>
    </source>
</reference>
<keyword evidence="2" id="KW-1185">Reference proteome</keyword>
<dbReference type="GO" id="GO:0030490">
    <property type="term" value="P:maturation of SSU-rRNA"/>
    <property type="evidence" value="ECO:0007669"/>
    <property type="project" value="TreeGrafter"/>
</dbReference>
<dbReference type="HOGENOM" id="CLU_1789529_0_0_1"/>
<sequence length="145" mass="16040">MVGWVIALHGGAGAIPINLPDERRIPRETALRHCLDLGVSALKSGKHPLDVTELVVLVKLNIEFSFTFSCTCILACLDGYMNIAMDQTEEYVNGQLKNKYGDALALRDEYFAVDDDEEEAAALALRDDEIRSQSIYSSRLCCVKS</sequence>
<dbReference type="eggNOG" id="KOG1783">
    <property type="taxonomic scope" value="Eukaryota"/>
</dbReference>
<name>A0A0D3AEP3_BRAOL</name>
<dbReference type="AlphaFoldDB" id="A0A0D3AEP3"/>
<proteinExistence type="predicted"/>
<accession>A0A0D3AEP3</accession>
<dbReference type="GO" id="GO:0000398">
    <property type="term" value="P:mRNA splicing, via spliceosome"/>
    <property type="evidence" value="ECO:0007669"/>
    <property type="project" value="InterPro"/>
</dbReference>
<dbReference type="eggNOG" id="KOG1592">
    <property type="taxonomic scope" value="Eukaryota"/>
</dbReference>
<evidence type="ECO:0000313" key="1">
    <source>
        <dbReference type="EnsemblPlants" id="Bo1g143760.1"/>
    </source>
</evidence>
<dbReference type="Proteomes" id="UP000032141">
    <property type="component" value="Chromosome C1"/>
</dbReference>
<dbReference type="Gramene" id="Bo1g143760.1">
    <property type="protein sequence ID" value="Bo1g143760.1"/>
    <property type="gene ID" value="Bo1g143760"/>
</dbReference>
<dbReference type="GO" id="GO:0046540">
    <property type="term" value="C:U4/U6 x U5 tri-snRNP complex"/>
    <property type="evidence" value="ECO:0007669"/>
    <property type="project" value="TreeGrafter"/>
</dbReference>
<dbReference type="STRING" id="109376.A0A0D3AEP3"/>
<evidence type="ECO:0008006" key="3">
    <source>
        <dbReference type="Google" id="ProtNLM"/>
    </source>
</evidence>
<dbReference type="GO" id="GO:0003723">
    <property type="term" value="F:RNA binding"/>
    <property type="evidence" value="ECO:0007669"/>
    <property type="project" value="TreeGrafter"/>
</dbReference>
<reference evidence="1" key="2">
    <citation type="submission" date="2015-03" db="UniProtKB">
        <authorList>
            <consortium name="EnsemblPlants"/>
        </authorList>
    </citation>
    <scope>IDENTIFICATION</scope>
</reference>
<dbReference type="GO" id="GO:0005730">
    <property type="term" value="C:nucleolus"/>
    <property type="evidence" value="ECO:0007669"/>
    <property type="project" value="TreeGrafter"/>
</dbReference>